<sequence>MSETISDYGVEAILTELIELVSVEYLDQVHCAVILAYLIPAKNYFAMVNNRENFRLEVNYPNFFSVEVNNG</sequence>
<name>A0A5A5S9E6_MICAE</name>
<dbReference type="AlphaFoldDB" id="A0A5A5S9E6"/>
<reference evidence="1 2" key="1">
    <citation type="submission" date="2018-09" db="EMBL/GenBank/DDBJ databases">
        <title>Evolutionary history of phycoerythrin pigmentation in the water bloom-forming cyanobacterium Microcystis aeruginosa.</title>
        <authorList>
            <person name="Tanabe Y."/>
            <person name="Tanabe Y."/>
            <person name="Yamaguchi H."/>
        </authorList>
    </citation>
    <scope>NUCLEOTIDE SEQUENCE [LARGE SCALE GENOMIC DNA]</scope>
    <source>
        <strain evidence="1 2">NIES-2521</strain>
    </source>
</reference>
<protein>
    <submittedName>
        <fullName evidence="1">Uncharacterized protein</fullName>
    </submittedName>
</protein>
<comment type="caution">
    <text evidence="1">The sequence shown here is derived from an EMBL/GenBank/DDBJ whole genome shotgun (WGS) entry which is preliminary data.</text>
</comment>
<dbReference type="RefSeq" id="WP_149977079.1">
    <property type="nucleotide sequence ID" value="NZ_BHVQ01000102.1"/>
</dbReference>
<evidence type="ECO:0000313" key="2">
    <source>
        <dbReference type="Proteomes" id="UP000324689"/>
    </source>
</evidence>
<accession>A0A5A5S9E6</accession>
<proteinExistence type="predicted"/>
<gene>
    <name evidence="1" type="ORF">MiTs_04019</name>
</gene>
<dbReference type="Proteomes" id="UP000324689">
    <property type="component" value="Unassembled WGS sequence"/>
</dbReference>
<organism evidence="1 2">
    <name type="scientific">Microcystis aeruginosa NIES-2521</name>
    <dbReference type="NCBI Taxonomy" id="2303983"/>
    <lineage>
        <taxon>Bacteria</taxon>
        <taxon>Bacillati</taxon>
        <taxon>Cyanobacteriota</taxon>
        <taxon>Cyanophyceae</taxon>
        <taxon>Oscillatoriophycideae</taxon>
        <taxon>Chroococcales</taxon>
        <taxon>Microcystaceae</taxon>
        <taxon>Microcystis</taxon>
    </lineage>
</organism>
<evidence type="ECO:0000313" key="1">
    <source>
        <dbReference type="EMBL" id="GCA81997.1"/>
    </source>
</evidence>
<dbReference type="EMBL" id="BHVQ01000102">
    <property type="protein sequence ID" value="GCA81997.1"/>
    <property type="molecule type" value="Genomic_DNA"/>
</dbReference>